<dbReference type="Gene3D" id="3.40.640.10">
    <property type="entry name" value="Type I PLP-dependent aspartate aminotransferase-like (Major domain)"/>
    <property type="match status" value="1"/>
</dbReference>
<dbReference type="SUPFAM" id="SSF53383">
    <property type="entry name" value="PLP-dependent transferases"/>
    <property type="match status" value="1"/>
</dbReference>
<gene>
    <name evidence="2" type="ORF">HAX54_003384</name>
</gene>
<dbReference type="EMBL" id="JACEIK010011547">
    <property type="protein sequence ID" value="MCE3215758.1"/>
    <property type="molecule type" value="Genomic_DNA"/>
</dbReference>
<dbReference type="InterPro" id="IPR000192">
    <property type="entry name" value="Aminotrans_V_dom"/>
</dbReference>
<name>A0ABS8WU95_DATST</name>
<protein>
    <recommendedName>
        <fullName evidence="1">Aminotransferase class V domain-containing protein</fullName>
    </recommendedName>
</protein>
<sequence>MNSESEKGQFLKEFGINYGYPNAPKNIDEIRATEFKRVKDTVYLDHAGATLYSESQMEAVFKDLSSSVYGNPHSQSSCSLASEDIVGKARQQVLNFFNASPREYSCIFTSGATAALKLVGETFPWSSHSSFMYSMENHNSVLGIREYALSKGAAAFAVDIEEGTHLGESESPKSNLELTQHHIQRRSEGGVLKEGMEGNTYNLFAFPSECNFSGRKFDPNLVKIIKEESERILESSQYCRYKYKNYTLLFENSLSRGIPSTNAKFMAD</sequence>
<comment type="caution">
    <text evidence="2">The sequence shown here is derived from an EMBL/GenBank/DDBJ whole genome shotgun (WGS) entry which is preliminary data.</text>
</comment>
<keyword evidence="3" id="KW-1185">Reference proteome</keyword>
<evidence type="ECO:0000313" key="3">
    <source>
        <dbReference type="Proteomes" id="UP000823775"/>
    </source>
</evidence>
<accession>A0ABS8WU95</accession>
<evidence type="ECO:0000313" key="2">
    <source>
        <dbReference type="EMBL" id="MCE3215758.1"/>
    </source>
</evidence>
<feature type="domain" description="Aminotransferase class V" evidence="1">
    <location>
        <begin position="42"/>
        <end position="170"/>
    </location>
</feature>
<reference evidence="2 3" key="1">
    <citation type="journal article" date="2021" name="BMC Genomics">
        <title>Datura genome reveals duplications of psychoactive alkaloid biosynthetic genes and high mutation rate following tissue culture.</title>
        <authorList>
            <person name="Rajewski A."/>
            <person name="Carter-House D."/>
            <person name="Stajich J."/>
            <person name="Litt A."/>
        </authorList>
    </citation>
    <scope>NUCLEOTIDE SEQUENCE [LARGE SCALE GENOMIC DNA]</scope>
    <source>
        <strain evidence="2">AR-01</strain>
    </source>
</reference>
<dbReference type="InterPro" id="IPR015424">
    <property type="entry name" value="PyrdxlP-dep_Trfase"/>
</dbReference>
<proteinExistence type="predicted"/>
<dbReference type="Pfam" id="PF00266">
    <property type="entry name" value="Aminotran_5"/>
    <property type="match status" value="1"/>
</dbReference>
<organism evidence="2 3">
    <name type="scientific">Datura stramonium</name>
    <name type="common">Jimsonweed</name>
    <name type="synonym">Common thornapple</name>
    <dbReference type="NCBI Taxonomy" id="4076"/>
    <lineage>
        <taxon>Eukaryota</taxon>
        <taxon>Viridiplantae</taxon>
        <taxon>Streptophyta</taxon>
        <taxon>Embryophyta</taxon>
        <taxon>Tracheophyta</taxon>
        <taxon>Spermatophyta</taxon>
        <taxon>Magnoliopsida</taxon>
        <taxon>eudicotyledons</taxon>
        <taxon>Gunneridae</taxon>
        <taxon>Pentapetalae</taxon>
        <taxon>asterids</taxon>
        <taxon>lamiids</taxon>
        <taxon>Solanales</taxon>
        <taxon>Solanaceae</taxon>
        <taxon>Solanoideae</taxon>
        <taxon>Datureae</taxon>
        <taxon>Datura</taxon>
    </lineage>
</organism>
<evidence type="ECO:0000259" key="1">
    <source>
        <dbReference type="Pfam" id="PF00266"/>
    </source>
</evidence>
<dbReference type="Proteomes" id="UP000823775">
    <property type="component" value="Unassembled WGS sequence"/>
</dbReference>
<dbReference type="PANTHER" id="PTHR14237:SF89">
    <property type="entry name" value="MOLYBDENUM COFACTOR SULFURASE"/>
    <property type="match status" value="1"/>
</dbReference>
<dbReference type="InterPro" id="IPR015421">
    <property type="entry name" value="PyrdxlP-dep_Trfase_major"/>
</dbReference>
<dbReference type="PANTHER" id="PTHR14237">
    <property type="entry name" value="MOLYBDOPTERIN COFACTOR SULFURASE MOSC"/>
    <property type="match status" value="1"/>
</dbReference>